<reference evidence="8 9" key="1">
    <citation type="submission" date="2019-03" db="EMBL/GenBank/DDBJ databases">
        <title>Primorskyibacter sp. SS33 isolated from sediments.</title>
        <authorList>
            <person name="Xunke S."/>
        </authorList>
    </citation>
    <scope>NUCLEOTIDE SEQUENCE [LARGE SCALE GENOMIC DNA]</scope>
    <source>
        <strain evidence="8 9">SS33</strain>
    </source>
</reference>
<evidence type="ECO:0000256" key="2">
    <source>
        <dbReference type="ARBA" id="ARBA00010766"/>
    </source>
</evidence>
<dbReference type="PANTHER" id="PTHR21427">
    <property type="entry name" value="UBIQUINONE BIOSYNTHESIS PROTEIN COQ9, MITOCHONDRIAL"/>
    <property type="match status" value="1"/>
</dbReference>
<evidence type="ECO:0000256" key="5">
    <source>
        <dbReference type="ARBA" id="ARBA00023121"/>
    </source>
</evidence>
<dbReference type="OrthoDB" id="7201143at2"/>
<gene>
    <name evidence="8" type="ORF">E2L08_14295</name>
</gene>
<dbReference type="RefSeq" id="WP_133397772.1">
    <property type="nucleotide sequence ID" value="NZ_SNAA01000018.1"/>
</dbReference>
<dbReference type="Pfam" id="PF08511">
    <property type="entry name" value="COQ9"/>
    <property type="match status" value="1"/>
</dbReference>
<dbReference type="PANTHER" id="PTHR21427:SF19">
    <property type="entry name" value="UBIQUINONE BIOSYNTHESIS PROTEIN COQ9, MITOCHONDRIAL"/>
    <property type="match status" value="1"/>
</dbReference>
<dbReference type="EMBL" id="SNAA01000018">
    <property type="protein sequence ID" value="TDL76258.1"/>
    <property type="molecule type" value="Genomic_DNA"/>
</dbReference>
<comment type="caution">
    <text evidence="8">The sequence shown here is derived from an EMBL/GenBank/DDBJ whole genome shotgun (WGS) entry which is preliminary data.</text>
</comment>
<keyword evidence="3" id="KW-0831">Ubiquinone biosynthesis</keyword>
<evidence type="ECO:0000256" key="1">
    <source>
        <dbReference type="ARBA" id="ARBA00004749"/>
    </source>
</evidence>
<evidence type="ECO:0000259" key="7">
    <source>
        <dbReference type="Pfam" id="PF08511"/>
    </source>
</evidence>
<accession>A0A4R6A2S2</accession>
<sequence>MTDTKDRLLASALTHVPFDGWSEATLKAAARDAGVPLEEARAIFPRGAVDMALAFHRAGDAEMRARLLETDLSDMRFRDKVARAMRLRIESIESKEAVRRGATLFALPRHTSDGARAVWETSDTIWTALGDKSTDASWYTKRATLAGVWGSVLLFWLGDDSPGSQETWGFIDRRIDDVMRIEKVKAGIAGNRAGRAMMAGPNWILSRIRAPMRPPKEFPGSWDGGA</sequence>
<dbReference type="InterPro" id="IPR013718">
    <property type="entry name" value="COQ9_C"/>
</dbReference>
<organism evidence="8 9">
    <name type="scientific">Palleronia sediminis</name>
    <dbReference type="NCBI Taxonomy" id="2547833"/>
    <lineage>
        <taxon>Bacteria</taxon>
        <taxon>Pseudomonadati</taxon>
        <taxon>Pseudomonadota</taxon>
        <taxon>Alphaproteobacteria</taxon>
        <taxon>Rhodobacterales</taxon>
        <taxon>Roseobacteraceae</taxon>
        <taxon>Palleronia</taxon>
    </lineage>
</organism>
<evidence type="ECO:0000256" key="6">
    <source>
        <dbReference type="ARBA" id="ARBA00058104"/>
    </source>
</evidence>
<dbReference type="Gene3D" id="1.10.357.10">
    <property type="entry name" value="Tetracycline Repressor, domain 2"/>
    <property type="match status" value="1"/>
</dbReference>
<proteinExistence type="inferred from homology"/>
<comment type="similarity">
    <text evidence="2">Belongs to the COQ9 family.</text>
</comment>
<evidence type="ECO:0000256" key="3">
    <source>
        <dbReference type="ARBA" id="ARBA00022688"/>
    </source>
</evidence>
<keyword evidence="9" id="KW-1185">Reference proteome</keyword>
<feature type="domain" description="COQ9 C-terminal" evidence="7">
    <location>
        <begin position="113"/>
        <end position="182"/>
    </location>
</feature>
<dbReference type="InterPro" id="IPR012762">
    <property type="entry name" value="Ubiq_biosynth_COQ9"/>
</dbReference>
<evidence type="ECO:0000313" key="8">
    <source>
        <dbReference type="EMBL" id="TDL76258.1"/>
    </source>
</evidence>
<dbReference type="GO" id="GO:0006744">
    <property type="term" value="P:ubiquinone biosynthetic process"/>
    <property type="evidence" value="ECO:0007669"/>
    <property type="project" value="UniProtKB-KW"/>
</dbReference>
<comment type="function">
    <text evidence="6">Membrane-associated protein that warps the membrane surface to access and bind aromatic isoprenes with high specificity, including ubiquinone (CoQ) isoprene intermediates and presents them directly to COQ7, therefore facilitating the COQ7-mediated hydroxylase step. Participates in the biosynthesis of coenzyme Q, also named ubiquinone, an essential lipid-soluble electron transporter for aerobic cellular respiration.</text>
</comment>
<comment type="pathway">
    <text evidence="1">Cofactor biosynthesis; ubiquinone biosynthesis.</text>
</comment>
<keyword evidence="5" id="KW-0446">Lipid-binding</keyword>
<dbReference type="AlphaFoldDB" id="A0A4R6A2S2"/>
<evidence type="ECO:0000313" key="9">
    <source>
        <dbReference type="Proteomes" id="UP000295701"/>
    </source>
</evidence>
<evidence type="ECO:0000256" key="4">
    <source>
        <dbReference type="ARBA" id="ARBA00022946"/>
    </source>
</evidence>
<protein>
    <submittedName>
        <fullName evidence="8">COQ9 family protein</fullName>
    </submittedName>
</protein>
<name>A0A4R6A2S2_9RHOB</name>
<keyword evidence="4" id="KW-0809">Transit peptide</keyword>
<dbReference type="NCBIfam" id="TIGR02396">
    <property type="entry name" value="diverge_rpsU"/>
    <property type="match status" value="1"/>
</dbReference>
<dbReference type="GO" id="GO:0008289">
    <property type="term" value="F:lipid binding"/>
    <property type="evidence" value="ECO:0007669"/>
    <property type="project" value="UniProtKB-KW"/>
</dbReference>
<dbReference type="Proteomes" id="UP000295701">
    <property type="component" value="Unassembled WGS sequence"/>
</dbReference>